<keyword evidence="5" id="KW-0378">Hydrolase</keyword>
<reference evidence="4 7" key="1">
    <citation type="submission" date="2018-02" db="EMBL/GenBank/DDBJ databases">
        <authorList>
            <person name="Rodrigo-Torres L."/>
            <person name="Arahal R. D."/>
            <person name="Lucena T."/>
        </authorList>
    </citation>
    <scope>NUCLEOTIDE SEQUENCE [LARGE SCALE GENOMIC DNA]</scope>
    <source>
        <strain evidence="4 7">CECT 8486</strain>
    </source>
</reference>
<dbReference type="Pfam" id="PF00005">
    <property type="entry name" value="ABC_tran"/>
    <property type="match status" value="1"/>
</dbReference>
<feature type="domain" description="ABC transporter" evidence="3">
    <location>
        <begin position="1"/>
        <end position="194"/>
    </location>
</feature>
<dbReference type="PANTHER" id="PTHR42734:SF17">
    <property type="entry name" value="METAL TRANSPORT SYSTEM ATP-BINDING PROTEIN TM_0124-RELATED"/>
    <property type="match status" value="1"/>
</dbReference>
<organism evidence="5 6">
    <name type="scientific">Leuconostoc suionicum</name>
    <dbReference type="NCBI Taxonomy" id="1511761"/>
    <lineage>
        <taxon>Bacteria</taxon>
        <taxon>Bacillati</taxon>
        <taxon>Bacillota</taxon>
        <taxon>Bacilli</taxon>
        <taxon>Lactobacillales</taxon>
        <taxon>Lactobacillaceae</taxon>
        <taxon>Leuconostoc</taxon>
    </lineage>
</organism>
<dbReference type="Proteomes" id="UP000237923">
    <property type="component" value="Unassembled WGS sequence"/>
</dbReference>
<comment type="similarity">
    <text evidence="1">Belongs to the ABC transporter superfamily.</text>
</comment>
<dbReference type="InterPro" id="IPR027417">
    <property type="entry name" value="P-loop_NTPase"/>
</dbReference>
<dbReference type="InterPro" id="IPR050153">
    <property type="entry name" value="Metal_Ion_Import_ABC"/>
</dbReference>
<evidence type="ECO:0000313" key="4">
    <source>
        <dbReference type="EMBL" id="SPD91477.1"/>
    </source>
</evidence>
<dbReference type="Proteomes" id="UP000239237">
    <property type="component" value="Unassembled WGS sequence"/>
</dbReference>
<proteinExistence type="inferred from homology"/>
<evidence type="ECO:0000256" key="1">
    <source>
        <dbReference type="ARBA" id="ARBA00005417"/>
    </source>
</evidence>
<accession>A0A2N9K7Z2</accession>
<keyword evidence="5" id="KW-0067">ATP-binding</keyword>
<dbReference type="SUPFAM" id="SSF52540">
    <property type="entry name" value="P-loop containing nucleoside triphosphate hydrolases"/>
    <property type="match status" value="1"/>
</dbReference>
<evidence type="ECO:0000313" key="7">
    <source>
        <dbReference type="Proteomes" id="UP000239237"/>
    </source>
</evidence>
<dbReference type="GO" id="GO:0005524">
    <property type="term" value="F:ATP binding"/>
    <property type="evidence" value="ECO:0007669"/>
    <property type="project" value="UniProtKB-KW"/>
</dbReference>
<evidence type="ECO:0000256" key="2">
    <source>
        <dbReference type="ARBA" id="ARBA00022448"/>
    </source>
</evidence>
<dbReference type="Gene3D" id="3.40.50.300">
    <property type="entry name" value="P-loop containing nucleotide triphosphate hydrolases"/>
    <property type="match status" value="1"/>
</dbReference>
<dbReference type="EC" id="3.6.3.-" evidence="5"/>
<dbReference type="EMBL" id="OKQR01000001">
    <property type="protein sequence ID" value="SPD91477.1"/>
    <property type="molecule type" value="Genomic_DNA"/>
</dbReference>
<dbReference type="InterPro" id="IPR003439">
    <property type="entry name" value="ABC_transporter-like_ATP-bd"/>
</dbReference>
<protein>
    <submittedName>
        <fullName evidence="5">Zinc import ATP-binding protein ZnuC</fullName>
        <ecNumber evidence="5">3.6.3.-</ecNumber>
    </submittedName>
</protein>
<evidence type="ECO:0000313" key="6">
    <source>
        <dbReference type="Proteomes" id="UP000237923"/>
    </source>
</evidence>
<gene>
    <name evidence="5" type="primary">znuC_2</name>
    <name evidence="4" type="synonym">znuC_1</name>
    <name evidence="4" type="ORF">LES8486_00457</name>
    <name evidence="5" type="ORF">LES9216_00604</name>
</gene>
<keyword evidence="7" id="KW-1185">Reference proteome</keyword>
<name>A0A2N9K7Z2_9LACO</name>
<dbReference type="GO" id="GO:0016887">
    <property type="term" value="F:ATP hydrolysis activity"/>
    <property type="evidence" value="ECO:0007669"/>
    <property type="project" value="InterPro"/>
</dbReference>
<dbReference type="PROSITE" id="PS50893">
    <property type="entry name" value="ABC_TRANSPORTER_2"/>
    <property type="match status" value="1"/>
</dbReference>
<dbReference type="EMBL" id="OKQU01000001">
    <property type="protein sequence ID" value="SPE06702.1"/>
    <property type="molecule type" value="Genomic_DNA"/>
</dbReference>
<evidence type="ECO:0000259" key="3">
    <source>
        <dbReference type="PROSITE" id="PS50893"/>
    </source>
</evidence>
<reference evidence="5 6" key="2">
    <citation type="submission" date="2018-02" db="EMBL/GenBank/DDBJ databases">
        <authorList>
            <person name="Cohen D.B."/>
            <person name="Kent A.D."/>
        </authorList>
    </citation>
    <scope>NUCLEOTIDE SEQUENCE [LARGE SCALE GENOMIC DNA]</scope>
    <source>
        <strain evidence="5 6">CECT 9216</strain>
    </source>
</reference>
<keyword evidence="5" id="KW-0547">Nucleotide-binding</keyword>
<evidence type="ECO:0000313" key="5">
    <source>
        <dbReference type="EMBL" id="SPE06702.1"/>
    </source>
</evidence>
<sequence>MEIKNYSVTFGNRQLSTNLNVSFSKSKMNIVMGANGAGKSTLLDFVAGVGPKGAVGEKVEIPSYKKIAYQLQQVHFFPTLTVAQTIEFYTTLTDKAKIKMYENAQTVRKNILDPIWDTKMGQLSGGERQIVLTYGQCLLDKEVYIFDEPTSGVDETNAPVILSMINDLVINEHKIVIMTSHHSDQLKQFDLNLITL</sequence>
<dbReference type="RefSeq" id="WP_105299581.1">
    <property type="nucleotide sequence ID" value="NZ_OKQR01000001.1"/>
</dbReference>
<keyword evidence="2" id="KW-0813">Transport</keyword>
<dbReference type="AlphaFoldDB" id="A0A2N9K7Z2"/>
<dbReference type="PANTHER" id="PTHR42734">
    <property type="entry name" value="METAL TRANSPORT SYSTEM ATP-BINDING PROTEIN TM_0124-RELATED"/>
    <property type="match status" value="1"/>
</dbReference>